<accession>A0A8K1FIF6</accession>
<comment type="caution">
    <text evidence="2">The sequence shown here is derived from an EMBL/GenBank/DDBJ whole genome shotgun (WGS) entry which is preliminary data.</text>
</comment>
<dbReference type="Proteomes" id="UP000794436">
    <property type="component" value="Unassembled WGS sequence"/>
</dbReference>
<dbReference type="EMBL" id="SPLM01000109">
    <property type="protein sequence ID" value="TMW59698.1"/>
    <property type="molecule type" value="Genomic_DNA"/>
</dbReference>
<proteinExistence type="predicted"/>
<reference evidence="2" key="1">
    <citation type="submission" date="2019-03" db="EMBL/GenBank/DDBJ databases">
        <title>Long read genome sequence of the mycoparasitic Pythium oligandrum ATCC 38472 isolated from sugarbeet rhizosphere.</title>
        <authorList>
            <person name="Gaulin E."/>
        </authorList>
    </citation>
    <scope>NUCLEOTIDE SEQUENCE</scope>
    <source>
        <strain evidence="2">ATCC 38472_TT</strain>
    </source>
</reference>
<protein>
    <submittedName>
        <fullName evidence="2">Uncharacterized protein</fullName>
    </submittedName>
</protein>
<dbReference type="Gene3D" id="1.25.10.10">
    <property type="entry name" value="Leucine-rich Repeat Variant"/>
    <property type="match status" value="1"/>
</dbReference>
<keyword evidence="1" id="KW-0732">Signal</keyword>
<organism evidence="2 3">
    <name type="scientific">Pythium oligandrum</name>
    <name type="common">Mycoparasitic fungus</name>
    <dbReference type="NCBI Taxonomy" id="41045"/>
    <lineage>
        <taxon>Eukaryota</taxon>
        <taxon>Sar</taxon>
        <taxon>Stramenopiles</taxon>
        <taxon>Oomycota</taxon>
        <taxon>Peronosporomycetes</taxon>
        <taxon>Pythiales</taxon>
        <taxon>Pythiaceae</taxon>
        <taxon>Pythium</taxon>
    </lineage>
</organism>
<feature type="chain" id="PRO_5035481552" evidence="1">
    <location>
        <begin position="22"/>
        <end position="456"/>
    </location>
</feature>
<feature type="signal peptide" evidence="1">
    <location>
        <begin position="1"/>
        <end position="21"/>
    </location>
</feature>
<gene>
    <name evidence="2" type="ORF">Poli38472_004767</name>
</gene>
<name>A0A8K1FIF6_PYTOL</name>
<evidence type="ECO:0000313" key="2">
    <source>
        <dbReference type="EMBL" id="TMW59698.1"/>
    </source>
</evidence>
<dbReference type="InterPro" id="IPR011989">
    <property type="entry name" value="ARM-like"/>
</dbReference>
<dbReference type="SUPFAM" id="SSF48371">
    <property type="entry name" value="ARM repeat"/>
    <property type="match status" value="1"/>
</dbReference>
<evidence type="ECO:0000313" key="3">
    <source>
        <dbReference type="Proteomes" id="UP000794436"/>
    </source>
</evidence>
<dbReference type="AlphaFoldDB" id="A0A8K1FIF6"/>
<keyword evidence="3" id="KW-1185">Reference proteome</keyword>
<evidence type="ECO:0000256" key="1">
    <source>
        <dbReference type="SAM" id="SignalP"/>
    </source>
</evidence>
<sequence length="456" mass="49804">MAVVTITTAVTLAALVHKILSLRRDIKDTDSEVIAMLDGVVDILAQLQKMEQEGTRMRSHQLDDNVKKVHEFRDQLKKYMTRSVVGKAFRQSKTRKCLSDLDTALDSLVTLHEALSESKTEENLRHLNVWAQTFCEAMEDTDDRTLIVSASAVAPIASIEATVSVPKTQSITLCSIPRSNTGAFASVNVSKKGNTSRQAEYADLCSIASTVNEEGDEDGNNAVHCLERLESGAEHDQIEALWTMNQISKHGLYAIDSSRATAALLTAIKRSNTLLKVLATRVLGNLARTASVDKTPLCGQGISMLLALLEECNDRVVFEAASTLSILARSCAMEMEIVAVGGLEKLVAIAKQPQWERVTVTVLATLCTLIRDRPASLTTFKTHQGVDVLVHIVRTGSEEEVVSACCALRCLMASFPRVRREIKSLGGVASLKERKELGSEKEHEAAVKALRCLNMC</sequence>
<dbReference type="InterPro" id="IPR016024">
    <property type="entry name" value="ARM-type_fold"/>
</dbReference>